<accession>A0A0F9ELD7</accession>
<dbReference type="Gene3D" id="3.20.20.70">
    <property type="entry name" value="Aldolase class I"/>
    <property type="match status" value="1"/>
</dbReference>
<comment type="caution">
    <text evidence="2">The sequence shown here is derived from an EMBL/GenBank/DDBJ whole genome shotgun (WGS) entry which is preliminary data.</text>
</comment>
<protein>
    <submittedName>
        <fullName evidence="2">Uncharacterized protein</fullName>
    </submittedName>
</protein>
<organism evidence="2">
    <name type="scientific">marine sediment metagenome</name>
    <dbReference type="NCBI Taxonomy" id="412755"/>
    <lineage>
        <taxon>unclassified sequences</taxon>
        <taxon>metagenomes</taxon>
        <taxon>ecological metagenomes</taxon>
    </lineage>
</organism>
<feature type="region of interest" description="Disordered" evidence="1">
    <location>
        <begin position="1"/>
        <end position="20"/>
    </location>
</feature>
<gene>
    <name evidence="2" type="ORF">LCGC14_2138330</name>
</gene>
<sequence>RRALREASQGKSPHEASSAPLKSLNLDVDGEITTFYAGLAPEVHADRYGDGKGLSLGNILTTPFSDMVASSKLQRMIAEFTLSQSVCAAECDYFDMCTGGFELTKLDRFGRLDRSETPECVLHVKALADAVLDDMSDCLAERDGRALVGAPQ</sequence>
<reference evidence="2" key="1">
    <citation type="journal article" date="2015" name="Nature">
        <title>Complex archaea that bridge the gap between prokaryotes and eukaryotes.</title>
        <authorList>
            <person name="Spang A."/>
            <person name="Saw J.H."/>
            <person name="Jorgensen S.L."/>
            <person name="Zaremba-Niedzwiedzka K."/>
            <person name="Martijn J."/>
            <person name="Lind A.E."/>
            <person name="van Eijk R."/>
            <person name="Schleper C."/>
            <person name="Guy L."/>
            <person name="Ettema T.J."/>
        </authorList>
    </citation>
    <scope>NUCLEOTIDE SEQUENCE</scope>
</reference>
<feature type="non-terminal residue" evidence="2">
    <location>
        <position position="1"/>
    </location>
</feature>
<dbReference type="InterPro" id="IPR013785">
    <property type="entry name" value="Aldolase_TIM"/>
</dbReference>
<evidence type="ECO:0000256" key="1">
    <source>
        <dbReference type="SAM" id="MobiDB-lite"/>
    </source>
</evidence>
<dbReference type="EMBL" id="LAZR01026984">
    <property type="protein sequence ID" value="KKL67101.1"/>
    <property type="molecule type" value="Genomic_DNA"/>
</dbReference>
<evidence type="ECO:0000313" key="2">
    <source>
        <dbReference type="EMBL" id="KKL67101.1"/>
    </source>
</evidence>
<proteinExistence type="predicted"/>
<dbReference type="AlphaFoldDB" id="A0A0F9ELD7"/>
<name>A0A0F9ELD7_9ZZZZ</name>